<comment type="caution">
    <text evidence="1">The sequence shown here is derived from an EMBL/GenBank/DDBJ whole genome shotgun (WGS) entry which is preliminary data.</text>
</comment>
<reference evidence="1 2" key="1">
    <citation type="journal article" date="2019" name="Int. J. Syst. Evol. Microbiol.">
        <title>The Global Catalogue of Microorganisms (GCM) 10K type strain sequencing project: providing services to taxonomists for standard genome sequencing and annotation.</title>
        <authorList>
            <consortium name="The Broad Institute Genomics Platform"/>
            <consortium name="The Broad Institute Genome Sequencing Center for Infectious Disease"/>
            <person name="Wu L."/>
            <person name="Ma J."/>
        </authorList>
    </citation>
    <scope>NUCLEOTIDE SEQUENCE [LARGE SCALE GENOMIC DNA]</scope>
    <source>
        <strain evidence="1 2">JCM 3272</strain>
    </source>
</reference>
<proteinExistence type="predicted"/>
<gene>
    <name evidence="1" type="ORF">GCM10010170_034050</name>
</gene>
<dbReference type="Proteomes" id="UP001501444">
    <property type="component" value="Unassembled WGS sequence"/>
</dbReference>
<protein>
    <recommendedName>
        <fullName evidence="3">HK97 gp10 family phage protein</fullName>
    </recommendedName>
</protein>
<evidence type="ECO:0000313" key="1">
    <source>
        <dbReference type="EMBL" id="GAA2346941.1"/>
    </source>
</evidence>
<evidence type="ECO:0008006" key="3">
    <source>
        <dbReference type="Google" id="ProtNLM"/>
    </source>
</evidence>
<keyword evidence="2" id="KW-1185">Reference proteome</keyword>
<organism evidence="1 2">
    <name type="scientific">Dactylosporangium salmoneum</name>
    <dbReference type="NCBI Taxonomy" id="53361"/>
    <lineage>
        <taxon>Bacteria</taxon>
        <taxon>Bacillati</taxon>
        <taxon>Actinomycetota</taxon>
        <taxon>Actinomycetes</taxon>
        <taxon>Micromonosporales</taxon>
        <taxon>Micromonosporaceae</taxon>
        <taxon>Dactylosporangium</taxon>
    </lineage>
</organism>
<name>A0ABN3GA24_9ACTN</name>
<sequence length="124" mass="13110">MADVEFQEDRAGIAEMTRSPAMLAAMEHLGDIVRIDAEATAAVDTGAYAFGLDGKPGVTGGGFTVDPQIRRGVASVVVSNDVRSAPSKNWPEGYPYGVAQEFGNEYVTARHTLGRALDALSTHI</sequence>
<dbReference type="RefSeq" id="WP_344613354.1">
    <property type="nucleotide sequence ID" value="NZ_BAAARV010000025.1"/>
</dbReference>
<dbReference type="EMBL" id="BAAARV010000025">
    <property type="protein sequence ID" value="GAA2346941.1"/>
    <property type="molecule type" value="Genomic_DNA"/>
</dbReference>
<accession>A0ABN3GA24</accession>
<evidence type="ECO:0000313" key="2">
    <source>
        <dbReference type="Proteomes" id="UP001501444"/>
    </source>
</evidence>